<evidence type="ECO:0000313" key="2">
    <source>
        <dbReference type="EMBL" id="CAK9114290.1"/>
    </source>
</evidence>
<accession>A0ABP0SPU3</accession>
<keyword evidence="3" id="KW-1185">Reference proteome</keyword>
<gene>
    <name evidence="2" type="ORF">SCF082_LOCUS52952</name>
</gene>
<keyword evidence="1" id="KW-1133">Transmembrane helix</keyword>
<sequence>EGVLKMCRRLSLDELQTNHAAVLAKTPRTNETSKTPSAATTKLPVRTMETDADSMICAARFWLLFVGILGFRNATAGSVWFALISLPLLAQIVTLVYFTARGQADFHHTGITLCYMVGSTLASWSMRQAEIHLLLGHENGGLEDYARKLGFLKDWRSVSRRRMQEVLCVLVLMLASRWLCFGSVEQRLDTSLLTSIFFSSAGVSCTAVVYAQLHLVAGMDLAIDSFSISFFKEMDVEQALDEWNTVQATLRQVSTKLSYSLVALGGSCGAALLLLAELVFFHPESPVMTQSALQMAFFLGWLFPPVLLFLYAMMRAAAVTEKASRVAPLVNSWTFVDHEDDHSPAWMDLGRQYIVQYMNQSEAGFYLQGVKLNVFQVTKLSYYFAAFIFAVLSKTTQAV</sequence>
<dbReference type="Proteomes" id="UP001642464">
    <property type="component" value="Unassembled WGS sequence"/>
</dbReference>
<feature type="transmembrane region" description="Helical" evidence="1">
    <location>
        <begin position="166"/>
        <end position="184"/>
    </location>
</feature>
<evidence type="ECO:0000313" key="3">
    <source>
        <dbReference type="Proteomes" id="UP001642464"/>
    </source>
</evidence>
<feature type="non-terminal residue" evidence="2">
    <location>
        <position position="1"/>
    </location>
</feature>
<dbReference type="EMBL" id="CAXAMM010044342">
    <property type="protein sequence ID" value="CAK9114290.1"/>
    <property type="molecule type" value="Genomic_DNA"/>
</dbReference>
<keyword evidence="1" id="KW-0472">Membrane</keyword>
<feature type="transmembrane region" description="Helical" evidence="1">
    <location>
        <begin position="52"/>
        <end position="71"/>
    </location>
</feature>
<proteinExistence type="predicted"/>
<reference evidence="2 3" key="1">
    <citation type="submission" date="2024-02" db="EMBL/GenBank/DDBJ databases">
        <authorList>
            <person name="Chen Y."/>
            <person name="Shah S."/>
            <person name="Dougan E. K."/>
            <person name="Thang M."/>
            <person name="Chan C."/>
        </authorList>
    </citation>
    <scope>NUCLEOTIDE SEQUENCE [LARGE SCALE GENOMIC DNA]</scope>
</reference>
<feature type="transmembrane region" description="Helical" evidence="1">
    <location>
        <begin position="77"/>
        <end position="98"/>
    </location>
</feature>
<protein>
    <submittedName>
        <fullName evidence="2">Uncharacterized protein</fullName>
    </submittedName>
</protein>
<keyword evidence="1" id="KW-0812">Transmembrane</keyword>
<feature type="transmembrane region" description="Helical" evidence="1">
    <location>
        <begin position="293"/>
        <end position="312"/>
    </location>
</feature>
<comment type="caution">
    <text evidence="2">The sequence shown here is derived from an EMBL/GenBank/DDBJ whole genome shotgun (WGS) entry which is preliminary data.</text>
</comment>
<evidence type="ECO:0000256" key="1">
    <source>
        <dbReference type="SAM" id="Phobius"/>
    </source>
</evidence>
<organism evidence="2 3">
    <name type="scientific">Durusdinium trenchii</name>
    <dbReference type="NCBI Taxonomy" id="1381693"/>
    <lineage>
        <taxon>Eukaryota</taxon>
        <taxon>Sar</taxon>
        <taxon>Alveolata</taxon>
        <taxon>Dinophyceae</taxon>
        <taxon>Suessiales</taxon>
        <taxon>Symbiodiniaceae</taxon>
        <taxon>Durusdinium</taxon>
    </lineage>
</organism>
<feature type="transmembrane region" description="Helical" evidence="1">
    <location>
        <begin position="190"/>
        <end position="211"/>
    </location>
</feature>
<name>A0ABP0SPU3_9DINO</name>
<feature type="transmembrane region" description="Helical" evidence="1">
    <location>
        <begin position="261"/>
        <end position="281"/>
    </location>
</feature>